<dbReference type="PANTHER" id="PTHR43372">
    <property type="entry name" value="FATTY-ACID AMIDE HYDROLASE"/>
    <property type="match status" value="1"/>
</dbReference>
<dbReference type="GO" id="GO:0016787">
    <property type="term" value="F:hydrolase activity"/>
    <property type="evidence" value="ECO:0007669"/>
    <property type="project" value="UniProtKB-KW"/>
</dbReference>
<dbReference type="Gene3D" id="3.90.1300.10">
    <property type="entry name" value="Amidase signature (AS) domain"/>
    <property type="match status" value="1"/>
</dbReference>
<dbReference type="PIRSF" id="PIRSF001221">
    <property type="entry name" value="Amidase_fungi"/>
    <property type="match status" value="1"/>
</dbReference>
<evidence type="ECO:0000313" key="4">
    <source>
        <dbReference type="Proteomes" id="UP001054837"/>
    </source>
</evidence>
<dbReference type="InterPro" id="IPR052739">
    <property type="entry name" value="FAAH2"/>
</dbReference>
<reference evidence="3 4" key="1">
    <citation type="submission" date="2021-06" db="EMBL/GenBank/DDBJ databases">
        <title>Caerostris darwini draft genome.</title>
        <authorList>
            <person name="Kono N."/>
            <person name="Arakawa K."/>
        </authorList>
    </citation>
    <scope>NUCLEOTIDE SEQUENCE [LARGE SCALE GENOMIC DNA]</scope>
</reference>
<organism evidence="3 4">
    <name type="scientific">Caerostris darwini</name>
    <dbReference type="NCBI Taxonomy" id="1538125"/>
    <lineage>
        <taxon>Eukaryota</taxon>
        <taxon>Metazoa</taxon>
        <taxon>Ecdysozoa</taxon>
        <taxon>Arthropoda</taxon>
        <taxon>Chelicerata</taxon>
        <taxon>Arachnida</taxon>
        <taxon>Araneae</taxon>
        <taxon>Araneomorphae</taxon>
        <taxon>Entelegynae</taxon>
        <taxon>Araneoidea</taxon>
        <taxon>Araneidae</taxon>
        <taxon>Caerostris</taxon>
    </lineage>
</organism>
<comment type="caution">
    <text evidence="3">The sequence shown here is derived from an EMBL/GenBank/DDBJ whole genome shotgun (WGS) entry which is preliminary data.</text>
</comment>
<gene>
    <name evidence="3" type="primary">faah2b</name>
    <name evidence="3" type="ORF">CDAR_546721</name>
</gene>
<feature type="active site" description="Charge relay system" evidence="1">
    <location>
        <position position="132"/>
    </location>
</feature>
<sequence>MAVTVARLCADFIRLLVTLTRPLSDYVLAILYRLFMGETKMLPPIDNKILVLSATELAEKIRKRQLSCEEIMKAYVERAKQIHPYINAAVDERYDDALKDARNVDKFLASGVKSEEDIARDTPLLGIPFTCKEAIGVKGMRQSCGLVRYKDHLAEEDSDTPALYRKAGGIPVTVTDVPELCMWWESSSHVNGLTKSPFDVTRTVGGSSGGEGAIITSGGALFGIGNDIAGSIRIPSSFCGIYGHKPSKGVISNWGTFPFCQFKLEKEDRTIDFVSTGPMCRYVQDLPLLVKILSDNDQRLRLQEKVNFRNVKVYYIEEFPGILNSAVPAVKKTVRKAVKHFEEQYGIKASPINFPELKYGFDIWECKLLEYDGPAFSYLLKGDDESICMWKELFKNIFGYSDHTMPAIYFGMVDRREKDSYYHFCLDQFKELQRKFNEIFEEDAIVLVPTHPEPPPHYLMTIPMYPNIAYTCIFNILGCPSSQIPAGSSKGLPLGIQAVSAPLKDHLTLAAAVELDKVFGGWVSPCPIDV</sequence>
<dbReference type="EMBL" id="BPLQ01004894">
    <property type="protein sequence ID" value="GIY11312.1"/>
    <property type="molecule type" value="Genomic_DNA"/>
</dbReference>
<keyword evidence="4" id="KW-1185">Reference proteome</keyword>
<dbReference type="PANTHER" id="PTHR43372:SF3">
    <property type="entry name" value="AT07710P-RELATED"/>
    <property type="match status" value="1"/>
</dbReference>
<protein>
    <submittedName>
        <fullName evidence="3">Fatty-acid amide hydrolase 2-B</fullName>
    </submittedName>
</protein>
<dbReference type="InterPro" id="IPR023631">
    <property type="entry name" value="Amidase_dom"/>
</dbReference>
<evidence type="ECO:0000256" key="1">
    <source>
        <dbReference type="PIRSR" id="PIRSR001221-1"/>
    </source>
</evidence>
<dbReference type="InterPro" id="IPR036928">
    <property type="entry name" value="AS_sf"/>
</dbReference>
<dbReference type="SUPFAM" id="SSF75304">
    <property type="entry name" value="Amidase signature (AS) enzymes"/>
    <property type="match status" value="1"/>
</dbReference>
<feature type="domain" description="Amidase" evidence="2">
    <location>
        <begin position="70"/>
        <end position="509"/>
    </location>
</feature>
<evidence type="ECO:0000259" key="2">
    <source>
        <dbReference type="Pfam" id="PF01425"/>
    </source>
</evidence>
<accession>A0AAV4QT50</accession>
<dbReference type="AlphaFoldDB" id="A0AAV4QT50"/>
<evidence type="ECO:0000313" key="3">
    <source>
        <dbReference type="EMBL" id="GIY11312.1"/>
    </source>
</evidence>
<feature type="active site" description="Acyl-ester intermediate" evidence="1">
    <location>
        <position position="231"/>
    </location>
</feature>
<dbReference type="GO" id="GO:0012505">
    <property type="term" value="C:endomembrane system"/>
    <property type="evidence" value="ECO:0007669"/>
    <property type="project" value="TreeGrafter"/>
</dbReference>
<dbReference type="Proteomes" id="UP001054837">
    <property type="component" value="Unassembled WGS sequence"/>
</dbReference>
<feature type="active site" description="Charge relay system" evidence="1">
    <location>
        <position position="207"/>
    </location>
</feature>
<keyword evidence="3" id="KW-0378">Hydrolase</keyword>
<name>A0AAV4QT50_9ARAC</name>
<dbReference type="Pfam" id="PF01425">
    <property type="entry name" value="Amidase"/>
    <property type="match status" value="1"/>
</dbReference>
<proteinExistence type="predicted"/>